<proteinExistence type="predicted"/>
<comment type="caution">
    <text evidence="1">The sequence shown here is derived from an EMBL/GenBank/DDBJ whole genome shotgun (WGS) entry which is preliminary data.</text>
</comment>
<dbReference type="PATRIC" id="fig|1396.539.peg.4664"/>
<organism evidence="1 2">
    <name type="scientific">Bacillus cereus</name>
    <dbReference type="NCBI Taxonomy" id="1396"/>
    <lineage>
        <taxon>Bacteria</taxon>
        <taxon>Bacillati</taxon>
        <taxon>Bacillota</taxon>
        <taxon>Bacilli</taxon>
        <taxon>Bacillales</taxon>
        <taxon>Bacillaceae</taxon>
        <taxon>Bacillus</taxon>
        <taxon>Bacillus cereus group</taxon>
    </lineage>
</organism>
<dbReference type="RefSeq" id="WP_161940525.1">
    <property type="nucleotide sequence ID" value="NZ_JAEHBS010000036.1"/>
</dbReference>
<reference evidence="1 2" key="1">
    <citation type="submission" date="2015-09" db="EMBL/GenBank/DDBJ databases">
        <title>Bacillus cereus food isolates.</title>
        <authorList>
            <person name="Boekhorst J."/>
        </authorList>
    </citation>
    <scope>NUCLEOTIDE SEQUENCE [LARGE SCALE GENOMIC DNA]</scope>
    <source>
        <strain evidence="1 2">B4082</strain>
    </source>
</reference>
<name>A0A161T051_BACCE</name>
<gene>
    <name evidence="1" type="ORF">B4082_4540</name>
</gene>
<evidence type="ECO:0000313" key="2">
    <source>
        <dbReference type="Proteomes" id="UP000076501"/>
    </source>
</evidence>
<accession>A0A161T051</accession>
<sequence length="47" mass="5391">MVNGLKWQAIKEQLAKVNCSVLKGKSIVTDWRIQSMNSIRGFIQKNE</sequence>
<evidence type="ECO:0000313" key="1">
    <source>
        <dbReference type="EMBL" id="KZD29433.1"/>
    </source>
</evidence>
<protein>
    <submittedName>
        <fullName evidence="1">Uncharacterized protein</fullName>
    </submittedName>
</protein>
<dbReference type="AlphaFoldDB" id="A0A161T051"/>
<dbReference type="EMBL" id="LJKA01000066">
    <property type="protein sequence ID" value="KZD29433.1"/>
    <property type="molecule type" value="Genomic_DNA"/>
</dbReference>
<dbReference type="Proteomes" id="UP000076501">
    <property type="component" value="Unassembled WGS sequence"/>
</dbReference>